<keyword evidence="2" id="KW-0547">Nucleotide-binding</keyword>
<dbReference type="SUPFAM" id="SSF82708">
    <property type="entry name" value="R3H domain"/>
    <property type="match status" value="1"/>
</dbReference>
<sequence length="718" mass="75395">MSTESSIHHAFRGLNLTDPQHDPTKQQQQQQKQQQPYTTPPRQTNTGSLRSPTILTSDLPGQPSYLNNAQSPGSLGQSAAARFERFFPSSPNTTSSNPSSAGQTFTSSVGSAAGLAANSAFGSFGHSLAPGSMGGSSISSSHFGSHNNNAVRKASSRAAIPSQWSTQDPDSLGPPAGASPPKGMGGPLQNYQQLDGMAPGVASGGDDDVIPTAIVLKNIPFSVTREQLLQIIEDLGIPMPYAFNYHMDQGVFRGLAFANFRSAEEADAVVAALNGFDVSGRKLRVEYKKVLQAGEKERIEKEKAIKRMQSMQLEKERERELRRQHDEYAANAYLMPGYNGSNAHLGASDAYLADPNAGLQQGFEAGVRAPLTADSLRKMPSSQRLAAAVERPTGPSSSTSNPGVGASSGGAANGAGAAGKKEELDLNDAATLEIYSRVLLFKDDRMRDELSFSRSLTPLERRTVHLVAQRLGLFHYSMGEGGERYVIVTKNEVNTGPRPLRSQASTIGRTHRSTGLDVGSAGGFLGPGSAATTGRAGLRMKKSAPDMKRGDGSGAYSGSNGYLGIGSGSLAARKSNSNLRDGYSSTMGRRANGSGGTGGVAGLQNLFASPFDAPPAPSLPNQNSGEPSSHNSSPTHPNLIRQPRGPPTPGSSDLRNFAVRSRVPTTTSSGSSSGNARGSPPNAPTNGFQLQINGSPTKTNDAYPNSLVEATTHDPLEF</sequence>
<dbReference type="InterPro" id="IPR001374">
    <property type="entry name" value="R3H_dom"/>
</dbReference>
<evidence type="ECO:0000313" key="13">
    <source>
        <dbReference type="EMBL" id="CCF50544.1"/>
    </source>
</evidence>
<dbReference type="InterPro" id="IPR050374">
    <property type="entry name" value="RRT5_SRSF_SR"/>
</dbReference>
<evidence type="ECO:0000256" key="3">
    <source>
        <dbReference type="ARBA" id="ARBA00022801"/>
    </source>
</evidence>
<dbReference type="PROSITE" id="PS51061">
    <property type="entry name" value="R3H"/>
    <property type="match status" value="1"/>
</dbReference>
<feature type="compositionally biased region" description="Polar residues" evidence="10">
    <location>
        <begin position="64"/>
        <end position="77"/>
    </location>
</feature>
<feature type="domain" description="RRM" evidence="11">
    <location>
        <begin position="212"/>
        <end position="290"/>
    </location>
</feature>
<feature type="region of interest" description="Disordered" evidence="10">
    <location>
        <begin position="87"/>
        <end position="106"/>
    </location>
</feature>
<dbReference type="Gene3D" id="3.30.70.330">
    <property type="match status" value="1"/>
</dbReference>
<evidence type="ECO:0000259" key="11">
    <source>
        <dbReference type="PROSITE" id="PS50102"/>
    </source>
</evidence>
<feature type="compositionally biased region" description="Low complexity" evidence="10">
    <location>
        <begin position="627"/>
        <end position="638"/>
    </location>
</feature>
<feature type="compositionally biased region" description="Low complexity" evidence="10">
    <location>
        <begin position="135"/>
        <end position="145"/>
    </location>
</feature>
<keyword evidence="7" id="KW-0539">Nucleus</keyword>
<dbReference type="OMA" id="KAIKRMQ"/>
<dbReference type="InterPro" id="IPR000504">
    <property type="entry name" value="RRM_dom"/>
</dbReference>
<evidence type="ECO:0000259" key="12">
    <source>
        <dbReference type="PROSITE" id="PS51061"/>
    </source>
</evidence>
<evidence type="ECO:0000256" key="6">
    <source>
        <dbReference type="ARBA" id="ARBA00022884"/>
    </source>
</evidence>
<dbReference type="HOGENOM" id="CLU_024813_0_0_1"/>
<dbReference type="PROSITE" id="PS50102">
    <property type="entry name" value="RRM"/>
    <property type="match status" value="1"/>
</dbReference>
<proteinExistence type="predicted"/>
<feature type="compositionally biased region" description="Low complexity" evidence="10">
    <location>
        <begin position="88"/>
        <end position="100"/>
    </location>
</feature>
<dbReference type="PANTHER" id="PTHR23003:SF17">
    <property type="entry name" value="RNA-BINDING PROTEIN PIN4"/>
    <property type="match status" value="1"/>
</dbReference>
<dbReference type="SMART" id="SM00393">
    <property type="entry name" value="R3H"/>
    <property type="match status" value="1"/>
</dbReference>
<keyword evidence="5" id="KW-0067">ATP-binding</keyword>
<dbReference type="CDD" id="cd02639">
    <property type="entry name" value="R3H_RRM"/>
    <property type="match status" value="1"/>
</dbReference>
<dbReference type="Gene3D" id="3.30.1370.50">
    <property type="entry name" value="R3H-like domain"/>
    <property type="match status" value="1"/>
</dbReference>
<dbReference type="GO" id="GO:0005524">
    <property type="term" value="F:ATP binding"/>
    <property type="evidence" value="ECO:0007669"/>
    <property type="project" value="UniProtKB-KW"/>
</dbReference>
<organism evidence="13 14">
    <name type="scientific">Ustilago hordei</name>
    <name type="common">Barley covered smut fungus</name>
    <dbReference type="NCBI Taxonomy" id="120017"/>
    <lineage>
        <taxon>Eukaryota</taxon>
        <taxon>Fungi</taxon>
        <taxon>Dikarya</taxon>
        <taxon>Basidiomycota</taxon>
        <taxon>Ustilaginomycotina</taxon>
        <taxon>Ustilaginomycetes</taxon>
        <taxon>Ustilaginales</taxon>
        <taxon>Ustilaginaceae</taxon>
        <taxon>Ustilago</taxon>
    </lineage>
</organism>
<dbReference type="InterPro" id="IPR036867">
    <property type="entry name" value="R3H_dom_sf"/>
</dbReference>
<dbReference type="GO" id="GO:0003729">
    <property type="term" value="F:mRNA binding"/>
    <property type="evidence" value="ECO:0007669"/>
    <property type="project" value="TreeGrafter"/>
</dbReference>
<dbReference type="InterPro" id="IPR035979">
    <property type="entry name" value="RBD_domain_sf"/>
</dbReference>
<feature type="region of interest" description="Disordered" evidence="10">
    <location>
        <begin position="1"/>
        <end position="78"/>
    </location>
</feature>
<comment type="subcellular location">
    <subcellularLocation>
        <location evidence="1">Nucleus</location>
    </subcellularLocation>
</comment>
<dbReference type="Proteomes" id="UP000006174">
    <property type="component" value="Unassembled WGS sequence"/>
</dbReference>
<evidence type="ECO:0000256" key="1">
    <source>
        <dbReference type="ARBA" id="ARBA00004123"/>
    </source>
</evidence>
<evidence type="ECO:0000313" key="14">
    <source>
        <dbReference type="Proteomes" id="UP000006174"/>
    </source>
</evidence>
<keyword evidence="6 8" id="KW-0694">RNA-binding</keyword>
<evidence type="ECO:0000256" key="2">
    <source>
        <dbReference type="ARBA" id="ARBA00022741"/>
    </source>
</evidence>
<feature type="region of interest" description="Disordered" evidence="10">
    <location>
        <begin position="527"/>
        <end position="560"/>
    </location>
</feature>
<dbReference type="PANTHER" id="PTHR23003">
    <property type="entry name" value="RNA RECOGNITION MOTIF RRM DOMAIN CONTAINING PROTEIN"/>
    <property type="match status" value="1"/>
</dbReference>
<dbReference type="InterPro" id="IPR034069">
    <property type="entry name" value="R3H_Cip2"/>
</dbReference>
<keyword evidence="4" id="KW-0347">Helicase</keyword>
<dbReference type="Pfam" id="PF01424">
    <property type="entry name" value="R3H"/>
    <property type="match status" value="1"/>
</dbReference>
<dbReference type="GO" id="GO:0004386">
    <property type="term" value="F:helicase activity"/>
    <property type="evidence" value="ECO:0007669"/>
    <property type="project" value="UniProtKB-KW"/>
</dbReference>
<feature type="region of interest" description="Disordered" evidence="10">
    <location>
        <begin position="378"/>
        <end position="417"/>
    </location>
</feature>
<keyword evidence="9" id="KW-0175">Coiled coil</keyword>
<feature type="compositionally biased region" description="Low complexity" evidence="10">
    <location>
        <begin position="392"/>
        <end position="405"/>
    </location>
</feature>
<feature type="domain" description="R3H" evidence="12">
    <location>
        <begin position="428"/>
        <end position="492"/>
    </location>
</feature>
<feature type="compositionally biased region" description="Low complexity" evidence="10">
    <location>
        <begin position="25"/>
        <end position="44"/>
    </location>
</feature>
<evidence type="ECO:0000256" key="9">
    <source>
        <dbReference type="SAM" id="Coils"/>
    </source>
</evidence>
<dbReference type="GO" id="GO:0016787">
    <property type="term" value="F:hydrolase activity"/>
    <property type="evidence" value="ECO:0007669"/>
    <property type="project" value="UniProtKB-KW"/>
</dbReference>
<gene>
    <name evidence="13" type="ORF">UHOR_05739</name>
</gene>
<evidence type="ECO:0000256" key="4">
    <source>
        <dbReference type="ARBA" id="ARBA00022806"/>
    </source>
</evidence>
<dbReference type="SUPFAM" id="SSF54928">
    <property type="entry name" value="RNA-binding domain, RBD"/>
    <property type="match status" value="1"/>
</dbReference>
<protein>
    <submittedName>
        <fullName evidence="13">Uncharacterized protein</fullName>
    </submittedName>
</protein>
<dbReference type="GO" id="GO:0005737">
    <property type="term" value="C:cytoplasm"/>
    <property type="evidence" value="ECO:0007669"/>
    <property type="project" value="TreeGrafter"/>
</dbReference>
<evidence type="ECO:0000256" key="7">
    <source>
        <dbReference type="ARBA" id="ARBA00023242"/>
    </source>
</evidence>
<dbReference type="InterPro" id="IPR012677">
    <property type="entry name" value="Nucleotide-bd_a/b_plait_sf"/>
</dbReference>
<keyword evidence="14" id="KW-1185">Reference proteome</keyword>
<dbReference type="FunFam" id="3.30.1370.50:FF:000002">
    <property type="entry name" value="Immunoglobulin mu DNA-binding protein 2"/>
    <property type="match status" value="1"/>
</dbReference>
<feature type="compositionally biased region" description="Polar residues" evidence="10">
    <location>
        <begin position="45"/>
        <end position="56"/>
    </location>
</feature>
<feature type="compositionally biased region" description="Low complexity" evidence="10">
    <location>
        <begin position="658"/>
        <end position="680"/>
    </location>
</feature>
<evidence type="ECO:0000256" key="5">
    <source>
        <dbReference type="ARBA" id="ARBA00022840"/>
    </source>
</evidence>
<evidence type="ECO:0000256" key="10">
    <source>
        <dbReference type="SAM" id="MobiDB-lite"/>
    </source>
</evidence>
<dbReference type="SMART" id="SM00360">
    <property type="entry name" value="RRM"/>
    <property type="match status" value="1"/>
</dbReference>
<feature type="region of interest" description="Disordered" evidence="10">
    <location>
        <begin position="581"/>
        <end position="718"/>
    </location>
</feature>
<evidence type="ECO:0000256" key="8">
    <source>
        <dbReference type="PROSITE-ProRule" id="PRU00176"/>
    </source>
</evidence>
<keyword evidence="3" id="KW-0378">Hydrolase</keyword>
<dbReference type="Pfam" id="PF00076">
    <property type="entry name" value="RRM_1"/>
    <property type="match status" value="1"/>
</dbReference>
<name>I2FUF1_USTHO</name>
<feature type="compositionally biased region" description="Polar residues" evidence="10">
    <location>
        <begin position="684"/>
        <end position="703"/>
    </location>
</feature>
<feature type="region of interest" description="Disordered" evidence="10">
    <location>
        <begin position="132"/>
        <end position="190"/>
    </location>
</feature>
<dbReference type="AlphaFoldDB" id="I2FUF1"/>
<dbReference type="eggNOG" id="KOG0108">
    <property type="taxonomic scope" value="Eukaryota"/>
</dbReference>
<comment type="caution">
    <text evidence="13">The sequence shown here is derived from an EMBL/GenBank/DDBJ whole genome shotgun (WGS) entry which is preliminary data.</text>
</comment>
<dbReference type="GO" id="GO:0005634">
    <property type="term" value="C:nucleus"/>
    <property type="evidence" value="ECO:0007669"/>
    <property type="project" value="UniProtKB-SubCell"/>
</dbReference>
<feature type="compositionally biased region" description="Gly residues" evidence="10">
    <location>
        <begin position="406"/>
        <end position="417"/>
    </location>
</feature>
<reference evidence="13 14" key="1">
    <citation type="journal article" date="2012" name="Plant Cell">
        <title>Genome comparison of barley and maize smut fungi reveals targeted loss of RNA silencing components and species-specific presence of transposable elements.</title>
        <authorList>
            <person name="Laurie J.D."/>
            <person name="Ali S."/>
            <person name="Linning R."/>
            <person name="Mannhaupt G."/>
            <person name="Wong P."/>
            <person name="Gueldener U."/>
            <person name="Muensterkoetter M."/>
            <person name="Moore R."/>
            <person name="Kahmann R."/>
            <person name="Bakkeren G."/>
            <person name="Schirawski J."/>
        </authorList>
    </citation>
    <scope>NUCLEOTIDE SEQUENCE [LARGE SCALE GENOMIC DNA]</scope>
    <source>
        <strain evidence="14">Uh4875-4</strain>
    </source>
</reference>
<dbReference type="STRING" id="1128400.I2FUF1"/>
<dbReference type="EMBL" id="CAGI01000156">
    <property type="protein sequence ID" value="CCF50544.1"/>
    <property type="molecule type" value="Genomic_DNA"/>
</dbReference>
<accession>I2FUF1</accession>
<feature type="coiled-coil region" evidence="9">
    <location>
        <begin position="296"/>
        <end position="331"/>
    </location>
</feature>
<dbReference type="GO" id="GO:0003677">
    <property type="term" value="F:DNA binding"/>
    <property type="evidence" value="ECO:0007669"/>
    <property type="project" value="UniProtKB-ARBA"/>
</dbReference>